<dbReference type="Proteomes" id="UP000683925">
    <property type="component" value="Unassembled WGS sequence"/>
</dbReference>
<evidence type="ECO:0000313" key="2">
    <source>
        <dbReference type="Proteomes" id="UP000683925"/>
    </source>
</evidence>
<comment type="caution">
    <text evidence="1">The sequence shown here is derived from an EMBL/GenBank/DDBJ whole genome shotgun (WGS) entry which is preliminary data.</text>
</comment>
<sequence>MQNQLMQTTCLKHCTNLSLNLQLDAPEELCLRRCISKYNEALKLFIKEENTQQKIEIQTQSKAKPEGKSIFKRLGF</sequence>
<dbReference type="AlphaFoldDB" id="A0A8S1XEZ4"/>
<dbReference type="OMA" id="TCLKHCT"/>
<accession>A0A8S1XEZ4</accession>
<reference evidence="1" key="1">
    <citation type="submission" date="2021-01" db="EMBL/GenBank/DDBJ databases">
        <authorList>
            <consortium name="Genoscope - CEA"/>
            <person name="William W."/>
        </authorList>
    </citation>
    <scope>NUCLEOTIDE SEQUENCE</scope>
</reference>
<keyword evidence="2" id="KW-1185">Reference proteome</keyword>
<dbReference type="EMBL" id="CAJJDP010000119">
    <property type="protein sequence ID" value="CAD8199509.1"/>
    <property type="molecule type" value="Genomic_DNA"/>
</dbReference>
<name>A0A8S1XEZ4_PAROT</name>
<evidence type="ECO:0000313" key="1">
    <source>
        <dbReference type="EMBL" id="CAD8199509.1"/>
    </source>
</evidence>
<protein>
    <submittedName>
        <fullName evidence="1">Uncharacterized protein</fullName>
    </submittedName>
</protein>
<organism evidence="1 2">
    <name type="scientific">Paramecium octaurelia</name>
    <dbReference type="NCBI Taxonomy" id="43137"/>
    <lineage>
        <taxon>Eukaryota</taxon>
        <taxon>Sar</taxon>
        <taxon>Alveolata</taxon>
        <taxon>Ciliophora</taxon>
        <taxon>Intramacronucleata</taxon>
        <taxon>Oligohymenophorea</taxon>
        <taxon>Peniculida</taxon>
        <taxon>Parameciidae</taxon>
        <taxon>Paramecium</taxon>
    </lineage>
</organism>
<dbReference type="OrthoDB" id="289497at2759"/>
<proteinExistence type="predicted"/>
<gene>
    <name evidence="1" type="ORF">POCTA_138.1.T1190155</name>
</gene>